<dbReference type="OrthoDB" id="5779562at2759"/>
<proteinExistence type="predicted"/>
<dbReference type="InterPro" id="IPR002619">
    <property type="entry name" value="CX"/>
</dbReference>
<dbReference type="Pfam" id="PF01705">
    <property type="entry name" value="CX"/>
    <property type="match status" value="1"/>
</dbReference>
<feature type="chain" id="PRO_5003407048" description="CX domain-containing protein" evidence="2">
    <location>
        <begin position="18"/>
        <end position="248"/>
    </location>
</feature>
<reference evidence="5" key="1">
    <citation type="submission" date="2011-07" db="EMBL/GenBank/DDBJ databases">
        <authorList>
            <consortium name="Caenorhabditis brenneri Sequencing and Analysis Consortium"/>
            <person name="Wilson R.K."/>
        </authorList>
    </citation>
    <scope>NUCLEOTIDE SEQUENCE [LARGE SCALE GENOMIC DNA]</scope>
    <source>
        <strain evidence="5">PB2801</strain>
    </source>
</reference>
<evidence type="ECO:0000313" key="5">
    <source>
        <dbReference type="Proteomes" id="UP000008068"/>
    </source>
</evidence>
<dbReference type="PANTHER" id="PTHR47520">
    <property type="entry name" value="CX DOMAIN-CONTAINING PROTEIN-RELATED"/>
    <property type="match status" value="1"/>
</dbReference>
<dbReference type="OMA" id="CDLGCCT"/>
<organism evidence="5">
    <name type="scientific">Caenorhabditis brenneri</name>
    <name type="common">Nematode worm</name>
    <dbReference type="NCBI Taxonomy" id="135651"/>
    <lineage>
        <taxon>Eukaryota</taxon>
        <taxon>Metazoa</taxon>
        <taxon>Ecdysozoa</taxon>
        <taxon>Nematoda</taxon>
        <taxon>Chromadorea</taxon>
        <taxon>Rhabditida</taxon>
        <taxon>Rhabditina</taxon>
        <taxon>Rhabditomorpha</taxon>
        <taxon>Rhabditoidea</taxon>
        <taxon>Rhabditidae</taxon>
        <taxon>Peloderinae</taxon>
        <taxon>Caenorhabditis</taxon>
    </lineage>
</organism>
<dbReference type="AlphaFoldDB" id="G0P9P2"/>
<sequence length="248" mass="28398">MMLLLLSLGIATTYVDGQDSKCTCPESKINHINSLSFGMTLLSPSYSSRYLNVSFKNELIIKNPSQPVIFNNREYFWDEEYHQIESKYSTKCLYQIGLYNKDLRKIRYNSTHRPSNVTFGCQWFEECCDLGCCTNNVIETGIYILLYAGIGVLIISFCSQLPGEPNDQRDINRARPDLGMFNSCQHNERGDPMEEYVLSEIVNREAPPKYDELYPNGSSSTRPLGTTIEQPQYPLETIEEVETTEEMA</sequence>
<keyword evidence="2" id="KW-0732">Signal</keyword>
<dbReference type="PANTHER" id="PTHR47520:SF2">
    <property type="entry name" value="CX DOMAIN-CONTAINING PROTEIN"/>
    <property type="match status" value="1"/>
</dbReference>
<dbReference type="EMBL" id="GL380156">
    <property type="protein sequence ID" value="EGT48699.1"/>
    <property type="molecule type" value="Genomic_DNA"/>
</dbReference>
<dbReference type="eggNOG" id="ENOG502THRB">
    <property type="taxonomic scope" value="Eukaryota"/>
</dbReference>
<feature type="domain" description="CX" evidence="3">
    <location>
        <begin position="75"/>
        <end position="133"/>
    </location>
</feature>
<evidence type="ECO:0000256" key="2">
    <source>
        <dbReference type="SAM" id="SignalP"/>
    </source>
</evidence>
<protein>
    <recommendedName>
        <fullName evidence="3">CX domain-containing protein</fullName>
    </recommendedName>
</protein>
<evidence type="ECO:0000313" key="4">
    <source>
        <dbReference type="EMBL" id="EGT48699.1"/>
    </source>
</evidence>
<feature type="compositionally biased region" description="Polar residues" evidence="1">
    <location>
        <begin position="216"/>
        <end position="230"/>
    </location>
</feature>
<dbReference type="HOGENOM" id="CLU_1107965_0_0_1"/>
<keyword evidence="5" id="KW-1185">Reference proteome</keyword>
<accession>G0P9P2</accession>
<name>G0P9P2_CAEBE</name>
<dbReference type="Proteomes" id="UP000008068">
    <property type="component" value="Unassembled WGS sequence"/>
</dbReference>
<evidence type="ECO:0000259" key="3">
    <source>
        <dbReference type="Pfam" id="PF01705"/>
    </source>
</evidence>
<gene>
    <name evidence="4" type="ORF">CAEBREN_25907</name>
</gene>
<feature type="region of interest" description="Disordered" evidence="1">
    <location>
        <begin position="209"/>
        <end position="230"/>
    </location>
</feature>
<evidence type="ECO:0000256" key="1">
    <source>
        <dbReference type="SAM" id="MobiDB-lite"/>
    </source>
</evidence>
<feature type="signal peptide" evidence="2">
    <location>
        <begin position="1"/>
        <end position="17"/>
    </location>
</feature>
<dbReference type="InParanoid" id="G0P9P2"/>